<dbReference type="InterPro" id="IPR022648">
    <property type="entry name" value="Pr_cel_nuc_antig_N"/>
</dbReference>
<dbReference type="GO" id="GO:0043626">
    <property type="term" value="C:PCNA complex"/>
    <property type="evidence" value="ECO:0007669"/>
    <property type="project" value="TreeGrafter"/>
</dbReference>
<dbReference type="InterPro" id="IPR022649">
    <property type="entry name" value="Pr_cel_nuc_antig_C"/>
</dbReference>
<dbReference type="GO" id="GO:0003677">
    <property type="term" value="F:DNA binding"/>
    <property type="evidence" value="ECO:0007669"/>
    <property type="project" value="UniProtKB-KW"/>
</dbReference>
<comment type="similarity">
    <text evidence="1">Belongs to the PCNA family.</text>
</comment>
<dbReference type="GO" id="GO:0006272">
    <property type="term" value="P:leading strand elongation"/>
    <property type="evidence" value="ECO:0007669"/>
    <property type="project" value="TreeGrafter"/>
</dbReference>
<name>A0A6C0BNN2_9ZZZZ</name>
<accession>A0A6C0BNN2</accession>
<evidence type="ECO:0000259" key="3">
    <source>
        <dbReference type="Pfam" id="PF00705"/>
    </source>
</evidence>
<feature type="domain" description="Proliferating cell nuclear antigen PCNA N-terminal" evidence="3">
    <location>
        <begin position="11"/>
        <end position="129"/>
    </location>
</feature>
<dbReference type="InterPro" id="IPR046938">
    <property type="entry name" value="DNA_clamp_sf"/>
</dbReference>
<dbReference type="PANTHER" id="PTHR11352:SF0">
    <property type="entry name" value="PROLIFERATING CELL NUCLEAR ANTIGEN"/>
    <property type="match status" value="1"/>
</dbReference>
<dbReference type="HAMAP" id="MF_00317">
    <property type="entry name" value="DNApol_clamp_arch"/>
    <property type="match status" value="1"/>
</dbReference>
<protein>
    <recommendedName>
        <fullName evidence="6">Proliferating cell nuclear antigen PCNA N-terminal domain-containing protein</fullName>
    </recommendedName>
</protein>
<evidence type="ECO:0000256" key="2">
    <source>
        <dbReference type="ARBA" id="ARBA00023125"/>
    </source>
</evidence>
<evidence type="ECO:0000259" key="4">
    <source>
        <dbReference type="Pfam" id="PF02747"/>
    </source>
</evidence>
<feature type="domain" description="Proliferating cell nuclear antigen PCNA C-terminal" evidence="4">
    <location>
        <begin position="135"/>
        <end position="258"/>
    </location>
</feature>
<dbReference type="Pfam" id="PF02747">
    <property type="entry name" value="PCNA_C"/>
    <property type="match status" value="1"/>
</dbReference>
<dbReference type="NCBIfam" id="TIGR00590">
    <property type="entry name" value="pcna"/>
    <property type="match status" value="1"/>
</dbReference>
<sequence length="267" mass="30144">MNSNENCIMIKTVQASTIKVLVEALKEILTDTVFEFTENGIKICTMDSTHTILIHLRLDSTKFEQYHCDGRKFVGVNMLNLNKIIKTINNNDTLCLFMTKTDCNVLGIQIENVEKNAKRVTYMNLLDLENNNIEIPPATFTSVITLPSSDFQKICRDINGIADFLEIKNINNQLILSCKGDFCSHEITIADSENVTVAHNEESEKEIFQGVFNLKYLVLFTKCTNLSNTVELYLKNDYPLIIRYTVGSLGEVKLCLAPQSNSPDINA</sequence>
<dbReference type="Pfam" id="PF00705">
    <property type="entry name" value="PCNA_N"/>
    <property type="match status" value="1"/>
</dbReference>
<evidence type="ECO:0000256" key="1">
    <source>
        <dbReference type="ARBA" id="ARBA00010462"/>
    </source>
</evidence>
<organism evidence="5">
    <name type="scientific">viral metagenome</name>
    <dbReference type="NCBI Taxonomy" id="1070528"/>
    <lineage>
        <taxon>unclassified sequences</taxon>
        <taxon>metagenomes</taxon>
        <taxon>organismal metagenomes</taxon>
    </lineage>
</organism>
<keyword evidence="2" id="KW-0238">DNA-binding</keyword>
<reference evidence="5" key="1">
    <citation type="journal article" date="2020" name="Nature">
        <title>Giant virus diversity and host interactions through global metagenomics.</title>
        <authorList>
            <person name="Schulz F."/>
            <person name="Roux S."/>
            <person name="Paez-Espino D."/>
            <person name="Jungbluth S."/>
            <person name="Walsh D.A."/>
            <person name="Denef V.J."/>
            <person name="McMahon K.D."/>
            <person name="Konstantinidis K.T."/>
            <person name="Eloe-Fadrosh E.A."/>
            <person name="Kyrpides N.C."/>
            <person name="Woyke T."/>
        </authorList>
    </citation>
    <scope>NUCLEOTIDE SEQUENCE</scope>
    <source>
        <strain evidence="5">GVMAG-M-3300018416-26</strain>
    </source>
</reference>
<dbReference type="Gene3D" id="3.70.10.10">
    <property type="match status" value="1"/>
</dbReference>
<evidence type="ECO:0008006" key="6">
    <source>
        <dbReference type="Google" id="ProtNLM"/>
    </source>
</evidence>
<dbReference type="EMBL" id="MN739215">
    <property type="protein sequence ID" value="QHS94027.1"/>
    <property type="molecule type" value="Genomic_DNA"/>
</dbReference>
<dbReference type="PANTHER" id="PTHR11352">
    <property type="entry name" value="PROLIFERATING CELL NUCLEAR ANTIGEN"/>
    <property type="match status" value="1"/>
</dbReference>
<dbReference type="CDD" id="cd00577">
    <property type="entry name" value="PCNA"/>
    <property type="match status" value="1"/>
</dbReference>
<dbReference type="PRINTS" id="PR00339">
    <property type="entry name" value="PCNACYCLIN"/>
</dbReference>
<dbReference type="SUPFAM" id="SSF55979">
    <property type="entry name" value="DNA clamp"/>
    <property type="match status" value="2"/>
</dbReference>
<dbReference type="InterPro" id="IPR000730">
    <property type="entry name" value="Pr_cel_nuc_antig"/>
</dbReference>
<dbReference type="GO" id="GO:0030337">
    <property type="term" value="F:DNA polymerase processivity factor activity"/>
    <property type="evidence" value="ECO:0007669"/>
    <property type="project" value="InterPro"/>
</dbReference>
<dbReference type="GO" id="GO:0019985">
    <property type="term" value="P:translesion synthesis"/>
    <property type="evidence" value="ECO:0007669"/>
    <property type="project" value="TreeGrafter"/>
</dbReference>
<dbReference type="GO" id="GO:0006275">
    <property type="term" value="P:regulation of DNA replication"/>
    <property type="evidence" value="ECO:0007669"/>
    <property type="project" value="InterPro"/>
</dbReference>
<dbReference type="AlphaFoldDB" id="A0A6C0BNN2"/>
<proteinExistence type="inferred from homology"/>
<dbReference type="GO" id="GO:0006298">
    <property type="term" value="P:mismatch repair"/>
    <property type="evidence" value="ECO:0007669"/>
    <property type="project" value="TreeGrafter"/>
</dbReference>
<evidence type="ECO:0000313" key="5">
    <source>
        <dbReference type="EMBL" id="QHS94027.1"/>
    </source>
</evidence>